<dbReference type="EMBL" id="JAAKFY010000004">
    <property type="protein sequence ID" value="KAF3857766.1"/>
    <property type="molecule type" value="Genomic_DNA"/>
</dbReference>
<dbReference type="Proteomes" id="UP000518266">
    <property type="component" value="Unassembled WGS sequence"/>
</dbReference>
<comment type="caution">
    <text evidence="2">The sequence shown here is derived from an EMBL/GenBank/DDBJ whole genome shotgun (WGS) entry which is preliminary data.</text>
</comment>
<protein>
    <submittedName>
        <fullName evidence="2">Uncharacterized protein</fullName>
    </submittedName>
</protein>
<evidence type="ECO:0000256" key="1">
    <source>
        <dbReference type="SAM" id="MobiDB-lite"/>
    </source>
</evidence>
<proteinExistence type="predicted"/>
<dbReference type="AlphaFoldDB" id="A0A7J5Z7X7"/>
<organism evidence="2 3">
    <name type="scientific">Dissostichus mawsoni</name>
    <name type="common">Antarctic cod</name>
    <dbReference type="NCBI Taxonomy" id="36200"/>
    <lineage>
        <taxon>Eukaryota</taxon>
        <taxon>Metazoa</taxon>
        <taxon>Chordata</taxon>
        <taxon>Craniata</taxon>
        <taxon>Vertebrata</taxon>
        <taxon>Euteleostomi</taxon>
        <taxon>Actinopterygii</taxon>
        <taxon>Neopterygii</taxon>
        <taxon>Teleostei</taxon>
        <taxon>Neoteleostei</taxon>
        <taxon>Acanthomorphata</taxon>
        <taxon>Eupercaria</taxon>
        <taxon>Perciformes</taxon>
        <taxon>Notothenioidei</taxon>
        <taxon>Nototheniidae</taxon>
        <taxon>Dissostichus</taxon>
    </lineage>
</organism>
<feature type="compositionally biased region" description="Basic and acidic residues" evidence="1">
    <location>
        <begin position="64"/>
        <end position="91"/>
    </location>
</feature>
<keyword evidence="3" id="KW-1185">Reference proteome</keyword>
<feature type="region of interest" description="Disordered" evidence="1">
    <location>
        <begin position="64"/>
        <end position="106"/>
    </location>
</feature>
<evidence type="ECO:0000313" key="2">
    <source>
        <dbReference type="EMBL" id="KAF3857766.1"/>
    </source>
</evidence>
<name>A0A7J5Z7X7_DISMA</name>
<sequence length="120" mass="12905">MGMEESDTVKHIFGLTCEASLQCLETFTGFLLSCELYFNTVNGPKTFVGDHTQAAAVAERRAAHHGAEVHSRAGRGVEVKHEPYDPQEKTRTSVGGAHNNGGTKVFPARASSDLGFLQVS</sequence>
<accession>A0A7J5Z7X7</accession>
<gene>
    <name evidence="2" type="ORF">F7725_010967</name>
</gene>
<dbReference type="OrthoDB" id="2107370at2759"/>
<reference evidence="2 3" key="1">
    <citation type="submission" date="2020-03" db="EMBL/GenBank/DDBJ databases">
        <title>Dissostichus mawsoni Genome sequencing and assembly.</title>
        <authorList>
            <person name="Park H."/>
        </authorList>
    </citation>
    <scope>NUCLEOTIDE SEQUENCE [LARGE SCALE GENOMIC DNA]</scope>
    <source>
        <strain evidence="2">DM0001</strain>
        <tissue evidence="2">Muscle</tissue>
    </source>
</reference>
<evidence type="ECO:0000313" key="3">
    <source>
        <dbReference type="Proteomes" id="UP000518266"/>
    </source>
</evidence>